<dbReference type="STRING" id="4781.A0A0P1AIV5"/>
<dbReference type="GO" id="GO:0000145">
    <property type="term" value="C:exocyst"/>
    <property type="evidence" value="ECO:0007669"/>
    <property type="project" value="TreeGrafter"/>
</dbReference>
<dbReference type="OrthoDB" id="125856at2759"/>
<accession>A0A0P1AIV5</accession>
<dbReference type="PANTHER" id="PTHR12100">
    <property type="entry name" value="SEC10"/>
    <property type="match status" value="1"/>
</dbReference>
<dbReference type="OMA" id="PLCKHHY"/>
<feature type="domain" description="Exocyst complex component Sec10 N-terminal" evidence="7">
    <location>
        <begin position="91"/>
        <end position="188"/>
    </location>
</feature>
<dbReference type="InterPro" id="IPR009976">
    <property type="entry name" value="Sec10-like"/>
</dbReference>
<organism evidence="8 9">
    <name type="scientific">Plasmopara halstedii</name>
    <name type="common">Downy mildew of sunflower</name>
    <dbReference type="NCBI Taxonomy" id="4781"/>
    <lineage>
        <taxon>Eukaryota</taxon>
        <taxon>Sar</taxon>
        <taxon>Stramenopiles</taxon>
        <taxon>Oomycota</taxon>
        <taxon>Peronosporomycetes</taxon>
        <taxon>Peronosporales</taxon>
        <taxon>Peronosporaceae</taxon>
        <taxon>Plasmopara</taxon>
    </lineage>
</organism>
<dbReference type="GeneID" id="36405700"/>
<dbReference type="Proteomes" id="UP000054928">
    <property type="component" value="Unassembled WGS sequence"/>
</dbReference>
<reference evidence="9" key="1">
    <citation type="submission" date="2014-09" db="EMBL/GenBank/DDBJ databases">
        <authorList>
            <person name="Sharma Rahul"/>
            <person name="Thines Marco"/>
        </authorList>
    </citation>
    <scope>NUCLEOTIDE SEQUENCE [LARGE SCALE GENOMIC DNA]</scope>
</reference>
<keyword evidence="2" id="KW-0813">Transport</keyword>
<evidence type="ECO:0000256" key="1">
    <source>
        <dbReference type="ARBA" id="ARBA00006572"/>
    </source>
</evidence>
<keyword evidence="3" id="KW-0268">Exocytosis</keyword>
<dbReference type="AlphaFoldDB" id="A0A0P1AIV5"/>
<evidence type="ECO:0000259" key="7">
    <source>
        <dbReference type="Pfam" id="PF20667"/>
    </source>
</evidence>
<evidence type="ECO:0000256" key="2">
    <source>
        <dbReference type="ARBA" id="ARBA00022448"/>
    </source>
</evidence>
<dbReference type="PANTHER" id="PTHR12100:SF0">
    <property type="entry name" value="EXOCYST COMPLEX COMPONENT 5"/>
    <property type="match status" value="1"/>
</dbReference>
<evidence type="ECO:0000259" key="6">
    <source>
        <dbReference type="Pfam" id="PF07393"/>
    </source>
</evidence>
<dbReference type="EMBL" id="CCYD01000523">
    <property type="protein sequence ID" value="CEG40445.1"/>
    <property type="molecule type" value="Genomic_DNA"/>
</dbReference>
<name>A0A0P1AIV5_PLAHL</name>
<dbReference type="GO" id="GO:0006893">
    <property type="term" value="P:Golgi to plasma membrane transport"/>
    <property type="evidence" value="ECO:0007669"/>
    <property type="project" value="TreeGrafter"/>
</dbReference>
<dbReference type="Pfam" id="PF07393">
    <property type="entry name" value="Sec10_HB"/>
    <property type="match status" value="1"/>
</dbReference>
<dbReference type="InterPro" id="IPR048627">
    <property type="entry name" value="Sec10_HB"/>
</dbReference>
<evidence type="ECO:0000256" key="3">
    <source>
        <dbReference type="ARBA" id="ARBA00022483"/>
    </source>
</evidence>
<feature type="region of interest" description="Disordered" evidence="5">
    <location>
        <begin position="1"/>
        <end position="21"/>
    </location>
</feature>
<evidence type="ECO:0000256" key="4">
    <source>
        <dbReference type="ARBA" id="ARBA00023054"/>
    </source>
</evidence>
<dbReference type="GO" id="GO:0006887">
    <property type="term" value="P:exocytosis"/>
    <property type="evidence" value="ECO:0007669"/>
    <property type="project" value="UniProtKB-KW"/>
</dbReference>
<proteinExistence type="inferred from homology"/>
<keyword evidence="9" id="KW-1185">Reference proteome</keyword>
<protein>
    <submittedName>
        <fullName evidence="8">Exocyst complex</fullName>
    </submittedName>
</protein>
<comment type="similarity">
    <text evidence="1">Belongs to the SEC10 family.</text>
</comment>
<evidence type="ECO:0000313" key="9">
    <source>
        <dbReference type="Proteomes" id="UP000054928"/>
    </source>
</evidence>
<feature type="domain" description="Exocyst complex component Sec10-like alpha-helical bundle" evidence="6">
    <location>
        <begin position="211"/>
        <end position="837"/>
    </location>
</feature>
<dbReference type="RefSeq" id="XP_024576814.1">
    <property type="nucleotide sequence ID" value="XM_024726104.1"/>
</dbReference>
<sequence length="846" mass="94222">MTMLTEKYTAGRSPASSTVRTPELSAELEKLFLAIDDSSSAHAGNYDVETMVDELLTSKWEPIDPAFDSKGSLESFTQKTHGLHSLQSVLSDSIDRLVQHRKEVSDRIVELEHGCRRVSSTFQNGLEKPDSILSTICVQLEDLEDRFTKVSSTAVTIGDKLSTLDNERLTALETDELMDALLALNDPSTKSTKSSNRLVNTLHDPNQLHEASRIMKKVAELSSELSSPIIAYAISEIGRLCQVIENHLLTEFSNEQEKGNFAGMRKCAESLIEYNDKEKVADRYTNSSCVTNKCSAAGEPNVSSFDLIEEFDALCTKVHAICAEQFPVIDKVFPPVARNGVRELLLERLFNDPAYGVLSLMDQLLSTRRHTDPISSIPADAESASSATYSASLSLKRDYVKQLCAAFTTTCTMVADIDAIGLNEEADSHKQEILPEEDAKRNGKCLHKYSAATEHERIRSFLNLQLHSLFGNHRDRYVQAELDLLHYQFKAILSTVQFPQSLLPLKIKGGGNKAKNAILTSTATTTTPSSPASTLSNKMVSSAAISSTSSPNIEKNVGMFQSESTLVFFESVRELAENTFILSRYKDMMDEAIKRCESVLEGSELRGELLTKIFTSFVASFGEEYLAKVLLLTKETLQEQRIALDSPLHYIFLTEAILKRIDFFNGQFEYFNALLQDLPTQLTICQECHHKCLNNLESLLTTGLEKVLTVIEKLINQILTENQAKDDFLEGQTSMLLSSSIACQKCTEFLRPLVAEIYRVLVGDNCNRYLVALARSFKGLYLQHLKKFRFDPDGACMLLRDVSEYRDAFRSPSLPAAVDDIFDLLHEVANVFALPVENSSVGGITR</sequence>
<keyword evidence="4" id="KW-0175">Coiled coil</keyword>
<dbReference type="InterPro" id="IPR048625">
    <property type="entry name" value="Sec10_N"/>
</dbReference>
<evidence type="ECO:0000313" key="8">
    <source>
        <dbReference type="EMBL" id="CEG40445.1"/>
    </source>
</evidence>
<evidence type="ECO:0000256" key="5">
    <source>
        <dbReference type="SAM" id="MobiDB-lite"/>
    </source>
</evidence>
<dbReference type="Pfam" id="PF20667">
    <property type="entry name" value="Sec10_N"/>
    <property type="match status" value="1"/>
</dbReference>